<organism evidence="1 2">
    <name type="scientific">Colocasia esculenta</name>
    <name type="common">Wild taro</name>
    <name type="synonym">Arum esculentum</name>
    <dbReference type="NCBI Taxonomy" id="4460"/>
    <lineage>
        <taxon>Eukaryota</taxon>
        <taxon>Viridiplantae</taxon>
        <taxon>Streptophyta</taxon>
        <taxon>Embryophyta</taxon>
        <taxon>Tracheophyta</taxon>
        <taxon>Spermatophyta</taxon>
        <taxon>Magnoliopsida</taxon>
        <taxon>Liliopsida</taxon>
        <taxon>Araceae</taxon>
        <taxon>Aroideae</taxon>
        <taxon>Colocasieae</taxon>
        <taxon>Colocasia</taxon>
    </lineage>
</organism>
<comment type="caution">
    <text evidence="1">The sequence shown here is derived from an EMBL/GenBank/DDBJ whole genome shotgun (WGS) entry which is preliminary data.</text>
</comment>
<evidence type="ECO:0000313" key="2">
    <source>
        <dbReference type="Proteomes" id="UP000652761"/>
    </source>
</evidence>
<keyword evidence="2" id="KW-1185">Reference proteome</keyword>
<reference evidence="1" key="1">
    <citation type="submission" date="2017-07" db="EMBL/GenBank/DDBJ databases">
        <title>Taro Niue Genome Assembly and Annotation.</title>
        <authorList>
            <person name="Atibalentja N."/>
            <person name="Keating K."/>
            <person name="Fields C.J."/>
        </authorList>
    </citation>
    <scope>NUCLEOTIDE SEQUENCE</scope>
    <source>
        <strain evidence="1">Niue_2</strain>
        <tissue evidence="1">Leaf</tissue>
    </source>
</reference>
<name>A0A843TIV2_COLES</name>
<dbReference type="EMBL" id="NMUH01000054">
    <property type="protein sequence ID" value="MQL70037.1"/>
    <property type="molecule type" value="Genomic_DNA"/>
</dbReference>
<gene>
    <name evidence="1" type="ORF">Taro_002347</name>
</gene>
<dbReference type="AlphaFoldDB" id="A0A843TIV2"/>
<accession>A0A843TIV2</accession>
<protein>
    <submittedName>
        <fullName evidence="1">Uncharacterized protein</fullName>
    </submittedName>
</protein>
<evidence type="ECO:0000313" key="1">
    <source>
        <dbReference type="EMBL" id="MQL70037.1"/>
    </source>
</evidence>
<sequence>MMRVIGLIVTCVETLRLLNPNAFQDQVVLLGTQLDWKPGQLS</sequence>
<proteinExistence type="predicted"/>
<dbReference type="Proteomes" id="UP000652761">
    <property type="component" value="Unassembled WGS sequence"/>
</dbReference>